<dbReference type="RefSeq" id="WP_011993249.1">
    <property type="nucleotide sequence ID" value="NC_009718.1"/>
</dbReference>
<dbReference type="NCBIfam" id="TIGR03710">
    <property type="entry name" value="OAFO_sf"/>
    <property type="match status" value="1"/>
</dbReference>
<dbReference type="EMBL" id="CP000771">
    <property type="protein sequence ID" value="ABS59926.1"/>
    <property type="molecule type" value="Genomic_DNA"/>
</dbReference>
<dbReference type="Proteomes" id="UP000002415">
    <property type="component" value="Chromosome"/>
</dbReference>
<evidence type="ECO:0000313" key="5">
    <source>
        <dbReference type="Proteomes" id="UP000002415"/>
    </source>
</evidence>
<dbReference type="Pfam" id="PF01855">
    <property type="entry name" value="POR_N"/>
    <property type="match status" value="1"/>
</dbReference>
<feature type="domain" description="Pyruvate/ketoisovalerate oxidoreductase catalytic" evidence="2">
    <location>
        <begin position="17"/>
        <end position="174"/>
    </location>
</feature>
<dbReference type="FunFam" id="3.40.50.970:FF:000022">
    <property type="entry name" value="2-oxoglutarate ferredoxin oxidoreductase alpha subunit"/>
    <property type="match status" value="1"/>
</dbReference>
<evidence type="ECO:0000256" key="1">
    <source>
        <dbReference type="ARBA" id="ARBA00023002"/>
    </source>
</evidence>
<dbReference type="HOGENOM" id="CLU_017038_1_0_0"/>
<dbReference type="Gene3D" id="3.40.50.970">
    <property type="match status" value="1"/>
</dbReference>
<sequence>MQEIRKNEVSIVLSGAAGQGIQAVEHILTRVAKDSGFYVFATKEYMSRVRGGNNSTEIRISEKPVYAYVDRIDILVPLNDNALDRLRKRITKDTIILGNPKYVSKEENSISVKFEEIAESFGNKIYENSVAIGVLSGIIGADEEALVKHISEYFKKKSEEVIKANVNAALKGYEIGKELDLRIEIKSDQRVKNQILMNGSEAVAKGAIAGGCNFISSYPMSPATTVFTELSRLSPQYGILVDQAEDEIAAANMAIAAWYAGARAMVSTSGGGFALMTEAISLSGMIETPIVVHLGQRPGPATGLPTRTEQGDLNLVLYAGHGDFPRIIYAPGNLCEAYQLSAKAFNVADKYQVPVFVLTDEYFLDSFYNVQDMPEVKVERYIVKTDENYRRYEITEDGISPRGIPGYGKGLVRVDSDEHDEYGHITESEEVRIKMVDKRLRKLNKILDDFVEPKLFGDTNYEYLVVSWGSTQHIIKEAVEKLGNEKIAVLHFSQVYPIAPHVKGYFEKAKKVIFVEQNATGQFANLLKLELGVDTSNRILKYSGYVFSVEELVEKIGKQLM</sequence>
<evidence type="ECO:0000259" key="3">
    <source>
        <dbReference type="Pfam" id="PF01855"/>
    </source>
</evidence>
<protein>
    <submittedName>
        <fullName evidence="4">Pyruvate flavodoxin/ferredoxin oxidoreductase domain protein</fullName>
    </submittedName>
</protein>
<dbReference type="Gene3D" id="3.40.920.10">
    <property type="entry name" value="Pyruvate-ferredoxin oxidoreductase, PFOR, domain III"/>
    <property type="match status" value="1"/>
</dbReference>
<dbReference type="Pfam" id="PF01558">
    <property type="entry name" value="POR"/>
    <property type="match status" value="1"/>
</dbReference>
<dbReference type="KEGG" id="fno:Fnod_0055"/>
<dbReference type="SUPFAM" id="SSF53323">
    <property type="entry name" value="Pyruvate-ferredoxin oxidoreductase, PFOR, domain III"/>
    <property type="match status" value="1"/>
</dbReference>
<reference evidence="4 5" key="1">
    <citation type="submission" date="2007-07" db="EMBL/GenBank/DDBJ databases">
        <title>Complete sequence of Fervidobacterium nodosum Rt17-B1.</title>
        <authorList>
            <consortium name="US DOE Joint Genome Institute"/>
            <person name="Copeland A."/>
            <person name="Lucas S."/>
            <person name="Lapidus A."/>
            <person name="Barry K."/>
            <person name="Glavina del Rio T."/>
            <person name="Dalin E."/>
            <person name="Tice H."/>
            <person name="Pitluck S."/>
            <person name="Saunders E."/>
            <person name="Brettin T."/>
            <person name="Bruce D."/>
            <person name="Detter J.C."/>
            <person name="Han C."/>
            <person name="Schmutz J."/>
            <person name="Larimer F."/>
            <person name="Land M."/>
            <person name="Hauser L."/>
            <person name="Kyrpides N."/>
            <person name="Mikhailova N."/>
            <person name="Nelson K."/>
            <person name="Gogarten J.P."/>
            <person name="Noll K."/>
            <person name="Richardson P."/>
        </authorList>
    </citation>
    <scope>NUCLEOTIDE SEQUENCE [LARGE SCALE GENOMIC DNA]</scope>
    <source>
        <strain evidence="5">ATCC 35602 / DSM 5306 / Rt17-B1</strain>
    </source>
</reference>
<dbReference type="InterPro" id="IPR022367">
    <property type="entry name" value="2-oxoacid/accept_OxRdtase_asu"/>
</dbReference>
<dbReference type="InterPro" id="IPR002869">
    <property type="entry name" value="Pyrv_flavodox_OxRed_cen"/>
</dbReference>
<dbReference type="InterPro" id="IPR009014">
    <property type="entry name" value="Transketo_C/PFOR_II"/>
</dbReference>
<gene>
    <name evidence="4" type="ordered locus">Fnod_0055</name>
</gene>
<evidence type="ECO:0000313" key="4">
    <source>
        <dbReference type="EMBL" id="ABS59926.1"/>
    </source>
</evidence>
<proteinExistence type="predicted"/>
<dbReference type="InterPro" id="IPR019752">
    <property type="entry name" value="Pyrv/ketoisovalerate_OxRed_cat"/>
</dbReference>
<dbReference type="Gene3D" id="3.40.50.920">
    <property type="match status" value="1"/>
</dbReference>
<evidence type="ECO:0000259" key="2">
    <source>
        <dbReference type="Pfam" id="PF01558"/>
    </source>
</evidence>
<dbReference type="OrthoDB" id="9794954at2"/>
<dbReference type="GO" id="GO:0006979">
    <property type="term" value="P:response to oxidative stress"/>
    <property type="evidence" value="ECO:0007669"/>
    <property type="project" value="TreeGrafter"/>
</dbReference>
<keyword evidence="5" id="KW-1185">Reference proteome</keyword>
<dbReference type="PANTHER" id="PTHR32154:SF20">
    <property type="entry name" value="2-OXOGLUTARATE OXIDOREDUCTASE SUBUNIT KORA"/>
    <property type="match status" value="1"/>
</dbReference>
<dbReference type="STRING" id="381764.Fnod_0055"/>
<dbReference type="eggNOG" id="COG1014">
    <property type="taxonomic scope" value="Bacteria"/>
</dbReference>
<dbReference type="InterPro" id="IPR050722">
    <property type="entry name" value="Pyruvate:ferred/Flavod_OxRd"/>
</dbReference>
<name>A7HJ43_FERNB</name>
<dbReference type="InterPro" id="IPR002880">
    <property type="entry name" value="Pyrv_Fd/Flavodoxin_OxRdtase_N"/>
</dbReference>
<dbReference type="SUPFAM" id="SSF52922">
    <property type="entry name" value="TK C-terminal domain-like"/>
    <property type="match status" value="1"/>
</dbReference>
<dbReference type="PANTHER" id="PTHR32154">
    <property type="entry name" value="PYRUVATE-FLAVODOXIN OXIDOREDUCTASE-RELATED"/>
    <property type="match status" value="1"/>
</dbReference>
<reference evidence="4 5" key="2">
    <citation type="journal article" date="2009" name="Proc. Natl. Acad. Sci. U.S.A.">
        <title>On the chimeric nature, thermophilic origin, and phylogenetic placement of the Thermotogales.</title>
        <authorList>
            <person name="Zhaxybayeva O."/>
            <person name="Swithers K.S."/>
            <person name="Lapierre P."/>
            <person name="Fournier G.P."/>
            <person name="Bickhart D.M."/>
            <person name="DeBoy R.T."/>
            <person name="Nelson K.E."/>
            <person name="Nesbo C.L."/>
            <person name="Doolittle W.F."/>
            <person name="Gogarten J.P."/>
            <person name="Noll K.M."/>
        </authorList>
    </citation>
    <scope>NUCLEOTIDE SEQUENCE [LARGE SCALE GENOMIC DNA]</scope>
    <source>
        <strain evidence="5">ATCC 35602 / DSM 5306 / Rt17-B1</strain>
    </source>
</reference>
<keyword evidence="1" id="KW-0560">Oxidoreductase</keyword>
<dbReference type="GO" id="GO:0016903">
    <property type="term" value="F:oxidoreductase activity, acting on the aldehyde or oxo group of donors"/>
    <property type="evidence" value="ECO:0007669"/>
    <property type="project" value="InterPro"/>
</dbReference>
<dbReference type="InterPro" id="IPR029061">
    <property type="entry name" value="THDP-binding"/>
</dbReference>
<dbReference type="eggNOG" id="COG0674">
    <property type="taxonomic scope" value="Bacteria"/>
</dbReference>
<dbReference type="CDD" id="cd07034">
    <property type="entry name" value="TPP_PYR_PFOR_IOR-alpha_like"/>
    <property type="match status" value="1"/>
</dbReference>
<accession>A7HJ43</accession>
<dbReference type="AlphaFoldDB" id="A7HJ43"/>
<keyword evidence="4" id="KW-0670">Pyruvate</keyword>
<dbReference type="SUPFAM" id="SSF52518">
    <property type="entry name" value="Thiamin diphosphate-binding fold (THDP-binding)"/>
    <property type="match status" value="1"/>
</dbReference>
<organism evidence="4 5">
    <name type="scientific">Fervidobacterium nodosum (strain ATCC 35602 / DSM 5306 / Rt17-B1)</name>
    <dbReference type="NCBI Taxonomy" id="381764"/>
    <lineage>
        <taxon>Bacteria</taxon>
        <taxon>Thermotogati</taxon>
        <taxon>Thermotogota</taxon>
        <taxon>Thermotogae</taxon>
        <taxon>Thermotogales</taxon>
        <taxon>Fervidobacteriaceae</taxon>
        <taxon>Fervidobacterium</taxon>
    </lineage>
</organism>
<feature type="domain" description="Pyruvate flavodoxin/ferredoxin oxidoreductase pyrimidine binding" evidence="3">
    <location>
        <begin position="205"/>
        <end position="437"/>
    </location>
</feature>